<organism evidence="1 2">
    <name type="scientific">Caenorhabditis briggsae</name>
    <dbReference type="NCBI Taxonomy" id="6238"/>
    <lineage>
        <taxon>Eukaryota</taxon>
        <taxon>Metazoa</taxon>
        <taxon>Ecdysozoa</taxon>
        <taxon>Nematoda</taxon>
        <taxon>Chromadorea</taxon>
        <taxon>Rhabditida</taxon>
        <taxon>Rhabditina</taxon>
        <taxon>Rhabditomorpha</taxon>
        <taxon>Rhabditoidea</taxon>
        <taxon>Rhabditidae</taxon>
        <taxon>Peloderinae</taxon>
        <taxon>Caenorhabditis</taxon>
    </lineage>
</organism>
<gene>
    <name evidence="1" type="ORF">L5515_012385</name>
</gene>
<accession>A0AAE9JHR9</accession>
<proteinExistence type="predicted"/>
<name>A0AAE9JHR9_CAEBR</name>
<reference evidence="1 2" key="1">
    <citation type="submission" date="2022-04" db="EMBL/GenBank/DDBJ databases">
        <title>Chromosome-level reference genomes for two strains of Caenorhabditis briggsae: an improved platform for comparative genomics.</title>
        <authorList>
            <person name="Stevens L."/>
            <person name="Andersen E."/>
        </authorList>
    </citation>
    <scope>NUCLEOTIDE SEQUENCE [LARGE SCALE GENOMIC DNA]</scope>
    <source>
        <strain evidence="1">VX34</strain>
        <tissue evidence="1">Whole-organism</tissue>
    </source>
</reference>
<dbReference type="AlphaFoldDB" id="A0AAE9JHR9"/>
<keyword evidence="2" id="KW-1185">Reference proteome</keyword>
<dbReference type="Proteomes" id="UP000829354">
    <property type="component" value="Chromosome IV"/>
</dbReference>
<dbReference type="EMBL" id="CP092623">
    <property type="protein sequence ID" value="UMM30551.1"/>
    <property type="molecule type" value="Genomic_DNA"/>
</dbReference>
<sequence>MMPSIPECFENKNNRRYYEIAKIMIVKELLNIHPTEKHIKSIGVSKSLFDSMKRAFATQKEEEVEVAVQKKEKPRGTEKIRTQWIAPKAPKAIKMTTSRRSLSFNNQNGIINLILQVPQKP</sequence>
<evidence type="ECO:0000313" key="1">
    <source>
        <dbReference type="EMBL" id="UMM30551.1"/>
    </source>
</evidence>
<evidence type="ECO:0000313" key="2">
    <source>
        <dbReference type="Proteomes" id="UP000829354"/>
    </source>
</evidence>
<protein>
    <submittedName>
        <fullName evidence="1">Uncharacterized protein</fullName>
    </submittedName>
</protein>